<evidence type="ECO:0000313" key="3">
    <source>
        <dbReference type="Proteomes" id="UP000199758"/>
    </source>
</evidence>
<keyword evidence="3" id="KW-1185">Reference proteome</keyword>
<dbReference type="EMBL" id="FQWZ01000001">
    <property type="protein sequence ID" value="SHG48918.1"/>
    <property type="molecule type" value="Genomic_DNA"/>
</dbReference>
<dbReference type="Proteomes" id="UP000199758">
    <property type="component" value="Unassembled WGS sequence"/>
</dbReference>
<keyword evidence="1" id="KW-1133">Transmembrane helix</keyword>
<feature type="transmembrane region" description="Helical" evidence="1">
    <location>
        <begin position="54"/>
        <end position="71"/>
    </location>
</feature>
<feature type="transmembrane region" description="Helical" evidence="1">
    <location>
        <begin position="77"/>
        <end position="94"/>
    </location>
</feature>
<organism evidence="2 3">
    <name type="scientific">Hydrocarboniphaga daqingensis</name>
    <dbReference type="NCBI Taxonomy" id="490188"/>
    <lineage>
        <taxon>Bacteria</taxon>
        <taxon>Pseudomonadati</taxon>
        <taxon>Pseudomonadota</taxon>
        <taxon>Gammaproteobacteria</taxon>
        <taxon>Nevskiales</taxon>
        <taxon>Nevskiaceae</taxon>
        <taxon>Hydrocarboniphaga</taxon>
    </lineage>
</organism>
<proteinExistence type="predicted"/>
<evidence type="ECO:0000313" key="2">
    <source>
        <dbReference type="EMBL" id="SHG48918.1"/>
    </source>
</evidence>
<accession>A0A1M5K860</accession>
<keyword evidence="1" id="KW-0472">Membrane</keyword>
<sequence>MRFDAATALAAALMLAGVINLLPLIGVLGQQQLQTLYSLPFDDASLRVLMRHRAVLFGLLGVALIVSAFVPGWRLPLALLGLASMVSFIVLAYLEGGGNAAIRRVVRADLIASLPLAAALLWGLR</sequence>
<dbReference type="AlphaFoldDB" id="A0A1M5K860"/>
<evidence type="ECO:0008006" key="4">
    <source>
        <dbReference type="Google" id="ProtNLM"/>
    </source>
</evidence>
<keyword evidence="1" id="KW-0812">Transmembrane</keyword>
<dbReference type="STRING" id="490188.SAMN04488068_0409"/>
<name>A0A1M5K860_9GAMM</name>
<dbReference type="OrthoDB" id="1495227at2"/>
<protein>
    <recommendedName>
        <fullName evidence="4">Phosphopantetheine adenylyltransferase</fullName>
    </recommendedName>
</protein>
<feature type="transmembrane region" description="Helical" evidence="1">
    <location>
        <begin position="6"/>
        <end position="28"/>
    </location>
</feature>
<evidence type="ECO:0000256" key="1">
    <source>
        <dbReference type="SAM" id="Phobius"/>
    </source>
</evidence>
<reference evidence="2 3" key="1">
    <citation type="submission" date="2016-11" db="EMBL/GenBank/DDBJ databases">
        <authorList>
            <person name="Jaros S."/>
            <person name="Januszkiewicz K."/>
            <person name="Wedrychowicz H."/>
        </authorList>
    </citation>
    <scope>NUCLEOTIDE SEQUENCE [LARGE SCALE GENOMIC DNA]</scope>
    <source>
        <strain evidence="2 3">CGMCC 1.7049</strain>
    </source>
</reference>
<dbReference type="RefSeq" id="WP_072893235.1">
    <property type="nucleotide sequence ID" value="NZ_FQWZ01000001.1"/>
</dbReference>
<gene>
    <name evidence="2" type="ORF">SAMN04488068_0409</name>
</gene>